<evidence type="ECO:0000256" key="1">
    <source>
        <dbReference type="SAM" id="SignalP"/>
    </source>
</evidence>
<comment type="caution">
    <text evidence="2">The sequence shown here is derived from an EMBL/GenBank/DDBJ whole genome shotgun (WGS) entry which is preliminary data.</text>
</comment>
<name>A0ABV2DJU7_9HYPH</name>
<dbReference type="EMBL" id="JBEWSZ010000002">
    <property type="protein sequence ID" value="MET2830336.1"/>
    <property type="molecule type" value="Genomic_DNA"/>
</dbReference>
<evidence type="ECO:0000313" key="3">
    <source>
        <dbReference type="Proteomes" id="UP001548832"/>
    </source>
</evidence>
<accession>A0ABV2DJU7</accession>
<dbReference type="Proteomes" id="UP001548832">
    <property type="component" value="Unassembled WGS sequence"/>
</dbReference>
<feature type="signal peptide" evidence="1">
    <location>
        <begin position="1"/>
        <end position="19"/>
    </location>
</feature>
<feature type="chain" id="PRO_5045768388" evidence="1">
    <location>
        <begin position="20"/>
        <end position="160"/>
    </location>
</feature>
<dbReference type="InterPro" id="IPR009333">
    <property type="entry name" value="DUF992"/>
</dbReference>
<evidence type="ECO:0000313" key="2">
    <source>
        <dbReference type="EMBL" id="MET2830336.1"/>
    </source>
</evidence>
<sequence>MKKTSIAAVIIATALSVHANAKDQGVELGVLDCAIGGGTGFIFGSTKDLSCTFNPTDKSFAPEAYFGVVNKYGLDIGTTNQTVMQWLVLTPMKNIYAPGALAGDYVGASAEVTAAVGAGANLLVGGSSQSFTLQPLSLQTQTGINLAIGVSQFQLRSTEN</sequence>
<proteinExistence type="predicted"/>
<dbReference type="Pfam" id="PF06186">
    <property type="entry name" value="DUF992"/>
    <property type="match status" value="1"/>
</dbReference>
<keyword evidence="1" id="KW-0732">Signal</keyword>
<protein>
    <submittedName>
        <fullName evidence="2">DUF992 domain-containing protein</fullName>
    </submittedName>
</protein>
<gene>
    <name evidence="2" type="ORF">ABVQ20_25470</name>
</gene>
<organism evidence="2 3">
    <name type="scientific">Mesorhizobium shangrilense</name>
    <dbReference type="NCBI Taxonomy" id="460060"/>
    <lineage>
        <taxon>Bacteria</taxon>
        <taxon>Pseudomonadati</taxon>
        <taxon>Pseudomonadota</taxon>
        <taxon>Alphaproteobacteria</taxon>
        <taxon>Hyphomicrobiales</taxon>
        <taxon>Phyllobacteriaceae</taxon>
        <taxon>Mesorhizobium</taxon>
    </lineage>
</organism>
<keyword evidence="3" id="KW-1185">Reference proteome</keyword>
<reference evidence="2 3" key="1">
    <citation type="submission" date="2024-06" db="EMBL/GenBank/DDBJ databases">
        <authorList>
            <person name="Kim D.-U."/>
        </authorList>
    </citation>
    <scope>NUCLEOTIDE SEQUENCE [LARGE SCALE GENOMIC DNA]</scope>
    <source>
        <strain evidence="2 3">KACC15460</strain>
    </source>
</reference>
<dbReference type="RefSeq" id="WP_354462425.1">
    <property type="nucleotide sequence ID" value="NZ_JBEWSZ010000002.1"/>
</dbReference>